<evidence type="ECO:0000313" key="11">
    <source>
        <dbReference type="Proteomes" id="UP000003880"/>
    </source>
</evidence>
<dbReference type="FunFam" id="3.40.50.2000:FF:000024">
    <property type="entry name" value="Trehalose-6-phosphate synthase"/>
    <property type="match status" value="1"/>
</dbReference>
<comment type="function">
    <text evidence="9">Probably involved in the osmoprotection via the biosynthesis of trehalose. Catalyzes the transfer of glucose from UDP-alpha-D-glucose (UDP-Glc) to D-glucose 6-phosphate (Glc-6-P) to form trehalose-6-phosphate. Acts with retention of the anomeric configuration of the UDP-sugar donor.</text>
</comment>
<keyword evidence="7 9" id="KW-0808">Transferase</keyword>
<name>D4B892_9ENTR</name>
<dbReference type="SUPFAM" id="SSF53756">
    <property type="entry name" value="UDP-Glycosyltransferase/glycogen phosphorylase"/>
    <property type="match status" value="1"/>
</dbReference>
<evidence type="ECO:0000256" key="4">
    <source>
        <dbReference type="ARBA" id="ARBA00012538"/>
    </source>
</evidence>
<evidence type="ECO:0000256" key="2">
    <source>
        <dbReference type="ARBA" id="ARBA00008799"/>
    </source>
</evidence>
<keyword evidence="6 9" id="KW-0328">Glycosyltransferase</keyword>
<comment type="subunit">
    <text evidence="3 9">Homotetramer.</text>
</comment>
<dbReference type="PANTHER" id="PTHR10788:SF106">
    <property type="entry name" value="BCDNA.GH08860"/>
    <property type="match status" value="1"/>
</dbReference>
<comment type="caution">
    <text evidence="10">The sequence shown here is derived from an EMBL/GenBank/DDBJ whole genome shotgun (WGS) entry which is preliminary data.</text>
</comment>
<evidence type="ECO:0000256" key="5">
    <source>
        <dbReference type="ARBA" id="ARBA00018539"/>
    </source>
</evidence>
<evidence type="ECO:0000256" key="7">
    <source>
        <dbReference type="ARBA" id="ARBA00022679"/>
    </source>
</evidence>
<dbReference type="Proteomes" id="UP000003880">
    <property type="component" value="Unassembled WGS sequence"/>
</dbReference>
<evidence type="ECO:0000256" key="8">
    <source>
        <dbReference type="ARBA" id="ARBA00048039"/>
    </source>
</evidence>
<evidence type="ECO:0000256" key="9">
    <source>
        <dbReference type="RuleBase" id="RU362045"/>
    </source>
</evidence>
<dbReference type="UniPathway" id="UPA00299"/>
<evidence type="ECO:0000256" key="1">
    <source>
        <dbReference type="ARBA" id="ARBA00005199"/>
    </source>
</evidence>
<reference evidence="10 11" key="1">
    <citation type="submission" date="2010-02" db="EMBL/GenBank/DDBJ databases">
        <authorList>
            <person name="Weinstock G."/>
            <person name="Sodergren E."/>
            <person name="Clifton S."/>
            <person name="Fulton L."/>
            <person name="Fulton B."/>
            <person name="Courtney L."/>
            <person name="Fronick C."/>
            <person name="Harrison M."/>
            <person name="Strong C."/>
            <person name="Farmer C."/>
            <person name="Delahaunty K."/>
            <person name="Markovic C."/>
            <person name="Hall O."/>
            <person name="Minx P."/>
            <person name="Tomlinson C."/>
            <person name="Mitreva M."/>
            <person name="Nelson J."/>
            <person name="Hou S."/>
            <person name="Wollam A."/>
            <person name="Pepin K.H."/>
            <person name="Johnson M."/>
            <person name="Bhonagiri V."/>
            <person name="Zhang X."/>
            <person name="Suruliraj S."/>
            <person name="Warren W."/>
            <person name="Chinwalla A."/>
            <person name="Mardis E.R."/>
            <person name="Wilson R.K."/>
        </authorList>
    </citation>
    <scope>NUCLEOTIDE SEQUENCE [LARGE SCALE GENOMIC DNA]</scope>
    <source>
        <strain evidence="10 11">ATCC 29220</strain>
    </source>
</reference>
<dbReference type="GO" id="GO:0005992">
    <property type="term" value="P:trehalose biosynthetic process"/>
    <property type="evidence" value="ECO:0007669"/>
    <property type="project" value="UniProtKB-UniRule"/>
</dbReference>
<evidence type="ECO:0000313" key="10">
    <source>
        <dbReference type="EMBL" id="EFE10494.1"/>
    </source>
</evidence>
<dbReference type="AlphaFoldDB" id="D4B892"/>
<dbReference type="NCBIfam" id="TIGR02400">
    <property type="entry name" value="trehalose_OtsA"/>
    <property type="match status" value="1"/>
</dbReference>
<dbReference type="PANTHER" id="PTHR10788">
    <property type="entry name" value="TREHALOSE-6-PHOSPHATE SYNTHASE"/>
    <property type="match status" value="1"/>
</dbReference>
<gene>
    <name evidence="10" type="primary">otsA</name>
    <name evidence="10" type="ORF">CIT292_06670</name>
</gene>
<proteinExistence type="inferred from homology"/>
<sequence>MGRLVVVSNRIASPDDKGSAGGLAVGVLGALKAAGGLWFGWSGDTGNEDKPIKKVTRGNITWASFNLSEQDYEEYYCQFSNAVLWPAFHYRLDLVQFQRPAWEGYLRVNALLVDKLLPLLSEDDIIWVHDYHLLPFAYELRKRGVNNSIGFFLHIPFPTPEIFNALPPHQTLLEQMCDFDLLGFQTENDRQAFLDCLKTQTQVTSHSEKHHKAWGKTFRTEVYPIGIEPDEIARQASGPLPPKMAQLKAELKNVKNIFSVERLDYSKGLPERFQAYEALLEHFPQHHGKIRYTQIAPTSRGEVQAYQDIRHQLETEAGRINGKYGQLGWTPLYYLNQYFDRKLLMKIFRYSDVGLVTPLRDGMNLVAKEYVAAQDPANPGVLVLSQFAGAANELTSALIVNPYDRDEVAGALNQALTMSLDERIARHAEMLETIIKNDIDNWQATFICDLRKVTSRQSKRQSPDNVTSCSKLA</sequence>
<comment type="pathway">
    <text evidence="1 9">Glycan biosynthesis; trehalose biosynthesis.</text>
</comment>
<dbReference type="InterPro" id="IPR001830">
    <property type="entry name" value="Glyco_trans_20"/>
</dbReference>
<dbReference type="InterPro" id="IPR012766">
    <property type="entry name" value="Trehalose_OtsA"/>
</dbReference>
<comment type="catalytic activity">
    <reaction evidence="8 9">
        <text>D-glucose 6-phosphate + UDP-alpha-D-glucose = alpha,alpha-trehalose 6-phosphate + UDP + H(+)</text>
        <dbReference type="Rhea" id="RHEA:18889"/>
        <dbReference type="ChEBI" id="CHEBI:15378"/>
        <dbReference type="ChEBI" id="CHEBI:58223"/>
        <dbReference type="ChEBI" id="CHEBI:58429"/>
        <dbReference type="ChEBI" id="CHEBI:58885"/>
        <dbReference type="ChEBI" id="CHEBI:61548"/>
        <dbReference type="EC" id="2.4.1.15"/>
    </reaction>
</comment>
<dbReference type="CDD" id="cd03788">
    <property type="entry name" value="GT20_TPS"/>
    <property type="match status" value="1"/>
</dbReference>
<dbReference type="Pfam" id="PF00982">
    <property type="entry name" value="Glyco_transf_20"/>
    <property type="match status" value="1"/>
</dbReference>
<dbReference type="EMBL" id="ABWL02000002">
    <property type="protein sequence ID" value="EFE10494.1"/>
    <property type="molecule type" value="Genomic_DNA"/>
</dbReference>
<dbReference type="NCBIfam" id="NF007513">
    <property type="entry name" value="PRK10117.1"/>
    <property type="match status" value="1"/>
</dbReference>
<organism evidence="10 11">
    <name type="scientific">Citrobacter youngae ATCC 29220</name>
    <dbReference type="NCBI Taxonomy" id="500640"/>
    <lineage>
        <taxon>Bacteria</taxon>
        <taxon>Pseudomonadati</taxon>
        <taxon>Pseudomonadota</taxon>
        <taxon>Gammaproteobacteria</taxon>
        <taxon>Enterobacterales</taxon>
        <taxon>Enterobacteriaceae</taxon>
        <taxon>Citrobacter</taxon>
        <taxon>Citrobacter freundii complex</taxon>
    </lineage>
</organism>
<dbReference type="eggNOG" id="COG0380">
    <property type="taxonomic scope" value="Bacteria"/>
</dbReference>
<accession>D4B892</accession>
<comment type="similarity">
    <text evidence="2 9">Belongs to the glycosyltransferase 20 family.</text>
</comment>
<dbReference type="GO" id="GO:0003825">
    <property type="term" value="F:alpha,alpha-trehalose-phosphate synthase (UDP-forming) activity"/>
    <property type="evidence" value="ECO:0007669"/>
    <property type="project" value="UniProtKB-UniRule"/>
</dbReference>
<evidence type="ECO:0000256" key="6">
    <source>
        <dbReference type="ARBA" id="ARBA00022676"/>
    </source>
</evidence>
<evidence type="ECO:0000256" key="3">
    <source>
        <dbReference type="ARBA" id="ARBA00011881"/>
    </source>
</evidence>
<dbReference type="HOGENOM" id="CLU_002351_7_1_6"/>
<protein>
    <recommendedName>
        <fullName evidence="5 9">Trehalose-6-phosphate synthase</fullName>
        <ecNumber evidence="4 9">2.4.1.15</ecNumber>
    </recommendedName>
    <alternativeName>
        <fullName evidence="9">Osmoregulatory trehalose synthesis protein A</fullName>
    </alternativeName>
    <alternativeName>
        <fullName evidence="9">UDP-glucose-glucosephosphate glucosyltransferase</fullName>
    </alternativeName>
</protein>
<dbReference type="RefSeq" id="WP_006684102.1">
    <property type="nucleotide sequence ID" value="NZ_GG730299.1"/>
</dbReference>
<dbReference type="Gene3D" id="3.40.50.2000">
    <property type="entry name" value="Glycogen Phosphorylase B"/>
    <property type="match status" value="2"/>
</dbReference>
<dbReference type="EC" id="2.4.1.15" evidence="4 9"/>